<dbReference type="SUPFAM" id="SSF48613">
    <property type="entry name" value="Heme oxygenase-like"/>
    <property type="match status" value="1"/>
</dbReference>
<reference evidence="2 3" key="1">
    <citation type="submission" date="2017-11" db="EMBL/GenBank/DDBJ databases">
        <title>Biodiversity and function of Thalassospira species in the particle-attached aromatic-hydrocarbon-degrading consortia from the surface seawater of the China South Sea.</title>
        <authorList>
            <person name="Dong C."/>
            <person name="Liu R."/>
            <person name="Shao Z."/>
        </authorList>
    </citation>
    <scope>NUCLEOTIDE SEQUENCE [LARGE SCALE GENOMIC DNA]</scope>
    <source>
        <strain evidence="2 3">139Z-12</strain>
    </source>
</reference>
<proteinExistence type="predicted"/>
<keyword evidence="3" id="KW-1185">Reference proteome</keyword>
<sequence length="198" mass="22124">MNAIHGADTATVTRMEDLRQSTRSAHQSVDDMVMEMAPFDNRDNYMRFLTLQYVFHARMKPLYDAEDLNRVIPGLVARSRYKAVCDDLADLECARPEIGSRFEISAQDAERIGWLYVCEGSSLGAAFLLKAAANIGLGDAFGARHLAGHPDGRGKHWREFVEQVNDLELSDDKEIAVRNGAVAAFAYFRNLMGNLPLQ</sequence>
<evidence type="ECO:0000313" key="2">
    <source>
        <dbReference type="EMBL" id="PKR50054.1"/>
    </source>
</evidence>
<dbReference type="EMBL" id="PGTS01000003">
    <property type="protein sequence ID" value="PKR50054.1"/>
    <property type="molecule type" value="Genomic_DNA"/>
</dbReference>
<evidence type="ECO:0000313" key="3">
    <source>
        <dbReference type="Proteomes" id="UP000233365"/>
    </source>
</evidence>
<evidence type="ECO:0000313" key="4">
    <source>
        <dbReference type="Proteomes" id="UP000664405"/>
    </source>
</evidence>
<dbReference type="EMBL" id="JAEKJW010000001">
    <property type="protein sequence ID" value="MBN8195165.1"/>
    <property type="molecule type" value="Genomic_DNA"/>
</dbReference>
<dbReference type="InterPro" id="IPR016053">
    <property type="entry name" value="Haem_Oase-like"/>
</dbReference>
<protein>
    <submittedName>
        <fullName evidence="1 2">Heme oxygenase</fullName>
    </submittedName>
</protein>
<dbReference type="Gene3D" id="1.20.910.10">
    <property type="entry name" value="Heme oxygenase-like"/>
    <property type="match status" value="1"/>
</dbReference>
<dbReference type="AlphaFoldDB" id="A0A8I1M578"/>
<dbReference type="GO" id="GO:0004392">
    <property type="term" value="F:heme oxygenase (decyclizing) activity"/>
    <property type="evidence" value="ECO:0007669"/>
    <property type="project" value="InterPro"/>
</dbReference>
<dbReference type="Pfam" id="PF01126">
    <property type="entry name" value="Heme_oxygenase"/>
    <property type="match status" value="1"/>
</dbReference>
<dbReference type="InterPro" id="IPR016084">
    <property type="entry name" value="Haem_Oase-like_multi-hlx"/>
</dbReference>
<dbReference type="CDD" id="cd19166">
    <property type="entry name" value="HemeO-bac"/>
    <property type="match status" value="1"/>
</dbReference>
<name>A0A8I1M578_9PROT</name>
<reference evidence="1" key="2">
    <citation type="submission" date="2020-12" db="EMBL/GenBank/DDBJ databases">
        <title>Oil enriched cultivation method for isolating marine PHA-producing bacteria.</title>
        <authorList>
            <person name="Zheng W."/>
            <person name="Yu S."/>
            <person name="Huang Y."/>
        </authorList>
    </citation>
    <scope>NUCLEOTIDE SEQUENCE</scope>
    <source>
        <strain evidence="1">SY-2-3</strain>
    </source>
</reference>
<dbReference type="RefSeq" id="WP_101246765.1">
    <property type="nucleotide sequence ID" value="NZ_JAEKJW010000001.1"/>
</dbReference>
<accession>A0A8I1M578</accession>
<dbReference type="Proteomes" id="UP000233365">
    <property type="component" value="Unassembled WGS sequence"/>
</dbReference>
<organism evidence="1 4">
    <name type="scientific">Thalassospira povalilytica</name>
    <dbReference type="NCBI Taxonomy" id="732237"/>
    <lineage>
        <taxon>Bacteria</taxon>
        <taxon>Pseudomonadati</taxon>
        <taxon>Pseudomonadota</taxon>
        <taxon>Alphaproteobacteria</taxon>
        <taxon>Rhodospirillales</taxon>
        <taxon>Thalassospiraceae</taxon>
        <taxon>Thalassospira</taxon>
    </lineage>
</organism>
<comment type="caution">
    <text evidence="1">The sequence shown here is derived from an EMBL/GenBank/DDBJ whole genome shotgun (WGS) entry which is preliminary data.</text>
</comment>
<gene>
    <name evidence="2" type="ORF">CU041_10085</name>
    <name evidence="1" type="ORF">JF547_01425</name>
</gene>
<dbReference type="Proteomes" id="UP000664405">
    <property type="component" value="Unassembled WGS sequence"/>
</dbReference>
<evidence type="ECO:0000313" key="1">
    <source>
        <dbReference type="EMBL" id="MBN8195165.1"/>
    </source>
</evidence>
<dbReference type="GO" id="GO:0006788">
    <property type="term" value="P:heme oxidation"/>
    <property type="evidence" value="ECO:0007669"/>
    <property type="project" value="InterPro"/>
</dbReference>